<dbReference type="RefSeq" id="WP_029284157.1">
    <property type="nucleotide sequence ID" value="NZ_CP176757.1"/>
</dbReference>
<dbReference type="InterPro" id="IPR036249">
    <property type="entry name" value="Thioredoxin-like_sf"/>
</dbReference>
<dbReference type="Pfam" id="PF07315">
    <property type="entry name" value="DUF1462"/>
    <property type="match status" value="1"/>
</dbReference>
<dbReference type="Gene3D" id="3.40.30.30">
    <property type="entry name" value="Hypothetical protein sa0798"/>
    <property type="match status" value="1"/>
</dbReference>
<dbReference type="OrthoDB" id="2389679at2"/>
<dbReference type="AlphaFoldDB" id="A0A084GKJ9"/>
<comment type="caution">
    <text evidence="1">The sequence shown here is derived from an EMBL/GenBank/DDBJ whole genome shotgun (WGS) entry which is preliminary data.</text>
</comment>
<dbReference type="STRING" id="246786.GS18_0217895"/>
<keyword evidence="2" id="KW-1185">Reference proteome</keyword>
<evidence type="ECO:0000313" key="1">
    <source>
        <dbReference type="EMBL" id="KEZ47861.1"/>
    </source>
</evidence>
<gene>
    <name evidence="1" type="ORF">GS18_0217895</name>
</gene>
<organism evidence="1 2">
    <name type="scientific">Metabacillus indicus</name>
    <name type="common">Bacillus indicus</name>
    <dbReference type="NCBI Taxonomy" id="246786"/>
    <lineage>
        <taxon>Bacteria</taxon>
        <taxon>Bacillati</taxon>
        <taxon>Bacillota</taxon>
        <taxon>Bacilli</taxon>
        <taxon>Bacillales</taxon>
        <taxon>Bacillaceae</taxon>
        <taxon>Metabacillus</taxon>
    </lineage>
</organism>
<dbReference type="InterPro" id="IPR038218">
    <property type="entry name" value="YuzD-like_sp"/>
</dbReference>
<accession>A0A084GKJ9</accession>
<dbReference type="InterPro" id="IPR009190">
    <property type="entry name" value="DUF1462"/>
</dbReference>
<proteinExistence type="predicted"/>
<evidence type="ECO:0000313" key="2">
    <source>
        <dbReference type="Proteomes" id="UP000028549"/>
    </source>
</evidence>
<sequence>MDKRLKVFVYGAEVLCPSCVNLPSTKDTCEWLEAALTRKFPQQPFHIEYVDIYQEHEDEEKKEFAEKIANDEYFYPLVVINGEVVGEGSPKLKVIYAEMEKHGYVSAS</sequence>
<protein>
    <submittedName>
        <fullName evidence="1">Disulfide oxidoreductase</fullName>
    </submittedName>
</protein>
<dbReference type="Proteomes" id="UP000028549">
    <property type="component" value="Unassembled WGS sequence"/>
</dbReference>
<reference evidence="1 2" key="1">
    <citation type="journal article" date="2005" name="Int. J. Syst. Evol. Microbiol.">
        <title>Bacillus cibi sp. nov., isolated from jeotgal, a traditional Korean fermented seafood.</title>
        <authorList>
            <person name="Yoon J.H."/>
            <person name="Lee C.H."/>
            <person name="Oh T.K."/>
        </authorList>
    </citation>
    <scope>NUCLEOTIDE SEQUENCE [LARGE SCALE GENOMIC DNA]</scope>
    <source>
        <strain evidence="1 2">DSM 16189</strain>
    </source>
</reference>
<dbReference type="EMBL" id="JNVC02000015">
    <property type="protein sequence ID" value="KEZ47861.1"/>
    <property type="molecule type" value="Genomic_DNA"/>
</dbReference>
<name>A0A084GKJ9_METID</name>
<dbReference type="SUPFAM" id="SSF52833">
    <property type="entry name" value="Thioredoxin-like"/>
    <property type="match status" value="1"/>
</dbReference>
<dbReference type="PIRSF" id="PIRSF010603">
    <property type="entry name" value="UCP010603"/>
    <property type="match status" value="1"/>
</dbReference>